<reference evidence="4" key="1">
    <citation type="submission" date="2014-11" db="EMBL/GenBank/DDBJ databases">
        <authorList>
            <person name="Otto D Thomas"/>
            <person name="Naeem Raeece"/>
        </authorList>
    </citation>
    <scope>NUCLEOTIDE SEQUENCE</scope>
</reference>
<keyword evidence="3" id="KW-1133">Transmembrane helix</keyword>
<dbReference type="EMBL" id="CDMZ01005884">
    <property type="protein sequence ID" value="CEM55517.1"/>
    <property type="molecule type" value="Genomic_DNA"/>
</dbReference>
<evidence type="ECO:0000256" key="3">
    <source>
        <dbReference type="SAM" id="Phobius"/>
    </source>
</evidence>
<keyword evidence="1" id="KW-0175">Coiled coil</keyword>
<evidence type="ECO:0000256" key="1">
    <source>
        <dbReference type="SAM" id="Coils"/>
    </source>
</evidence>
<feature type="region of interest" description="Disordered" evidence="2">
    <location>
        <begin position="418"/>
        <end position="451"/>
    </location>
</feature>
<feature type="compositionally biased region" description="Basic and acidic residues" evidence="2">
    <location>
        <begin position="1"/>
        <end position="19"/>
    </location>
</feature>
<dbReference type="AlphaFoldDB" id="A0A0G4IE99"/>
<name>A0A0G4IE99_9ALVE</name>
<gene>
    <name evidence="4" type="ORF">Cvel_13611</name>
</gene>
<sequence>MDSSGRAEERERQLWRKTSEGGGLTISWSPSRAAAGWAPYSSEYRGLTDPRDLMTTGLPPSCSFLDITNDPRGVPTSVSATLTRPLWGGGGMPGPNLMGDMDTGQHIDPYGFSVGGPAKQDLHSYPAGLDPHGLVPDPLFSRVPVDTLHARPGLVTPPFPKAPLSSEDLLVAVRRRMLQNGGGGGEVDGFRGMGGLVPSPLGPRDGNMSGEKRNFALPDGYKFKLAPRPEGGHGGAEGVGISPSSVNVELLKEENERLRQKILQMRAEKHAEKAEYGPSGELLQRKADWLAEALYRVAALVVECGGKVNIPVGKMAPLSLSEDLVTPLMALLKQVQGHDERIAQAYERLRLLNVTLEGGDIDSAGFVAGETREFRPGGETELFTVRGAATDRTRWATPPRVGREQQCGLVIRASPVRPSRSVTPSFSPFGARGRAKMATGPKGEETDRGRGAALGYGSAVVVLENKREQEIQRAREEEERQRAEAQRRQEEEEQAKSAAAFRRKQLGSVFSAGGGMAGMVIRLVVGLLGGVLS</sequence>
<evidence type="ECO:0000313" key="4">
    <source>
        <dbReference type="EMBL" id="CEM55517.1"/>
    </source>
</evidence>
<organism evidence="4">
    <name type="scientific">Chromera velia CCMP2878</name>
    <dbReference type="NCBI Taxonomy" id="1169474"/>
    <lineage>
        <taxon>Eukaryota</taxon>
        <taxon>Sar</taxon>
        <taxon>Alveolata</taxon>
        <taxon>Colpodellida</taxon>
        <taxon>Chromeraceae</taxon>
        <taxon>Chromera</taxon>
    </lineage>
</organism>
<feature type="region of interest" description="Disordered" evidence="2">
    <location>
        <begin position="472"/>
        <end position="499"/>
    </location>
</feature>
<feature type="compositionally biased region" description="Low complexity" evidence="2">
    <location>
        <begin position="418"/>
        <end position="429"/>
    </location>
</feature>
<keyword evidence="3" id="KW-0472">Membrane</keyword>
<accession>A0A0G4IE99</accession>
<proteinExistence type="predicted"/>
<dbReference type="VEuPathDB" id="CryptoDB:Cvel_13611"/>
<feature type="transmembrane region" description="Helical" evidence="3">
    <location>
        <begin position="506"/>
        <end position="532"/>
    </location>
</feature>
<feature type="region of interest" description="Disordered" evidence="2">
    <location>
        <begin position="1"/>
        <end position="27"/>
    </location>
</feature>
<feature type="compositionally biased region" description="Basic and acidic residues" evidence="2">
    <location>
        <begin position="472"/>
        <end position="490"/>
    </location>
</feature>
<evidence type="ECO:0000256" key="2">
    <source>
        <dbReference type="SAM" id="MobiDB-lite"/>
    </source>
</evidence>
<protein>
    <submittedName>
        <fullName evidence="4">Uncharacterized protein</fullName>
    </submittedName>
</protein>
<keyword evidence="3" id="KW-0812">Transmembrane</keyword>
<feature type="coiled-coil region" evidence="1">
    <location>
        <begin position="248"/>
        <end position="275"/>
    </location>
</feature>